<keyword evidence="3 6" id="KW-0540">Nuclease</keyword>
<dbReference type="OrthoDB" id="9800549at2"/>
<keyword evidence="9" id="KW-1185">Reference proteome</keyword>
<dbReference type="HAMAP" id="MF_01899">
    <property type="entry name" value="RNase_D"/>
    <property type="match status" value="1"/>
</dbReference>
<comment type="caution">
    <text evidence="8">The sequence shown here is derived from an EMBL/GenBank/DDBJ whole genome shotgun (WGS) entry which is preliminary data.</text>
</comment>
<dbReference type="NCBIfam" id="TIGR01388">
    <property type="entry name" value="rnd"/>
    <property type="match status" value="1"/>
</dbReference>
<organism evidence="8 9">
    <name type="scientific">Thiogranum longum</name>
    <dbReference type="NCBI Taxonomy" id="1537524"/>
    <lineage>
        <taxon>Bacteria</taxon>
        <taxon>Pseudomonadati</taxon>
        <taxon>Pseudomonadota</taxon>
        <taxon>Gammaproteobacteria</taxon>
        <taxon>Chromatiales</taxon>
        <taxon>Ectothiorhodospiraceae</taxon>
        <taxon>Thiogranum</taxon>
    </lineage>
</organism>
<comment type="similarity">
    <text evidence="6">Belongs to the RNase D family.</text>
</comment>
<dbReference type="InterPro" id="IPR002121">
    <property type="entry name" value="HRDC_dom"/>
</dbReference>
<evidence type="ECO:0000256" key="4">
    <source>
        <dbReference type="ARBA" id="ARBA00022801"/>
    </source>
</evidence>
<evidence type="ECO:0000256" key="1">
    <source>
        <dbReference type="ARBA" id="ARBA00022490"/>
    </source>
</evidence>
<dbReference type="InterPro" id="IPR002562">
    <property type="entry name" value="3'-5'_exonuclease_dom"/>
</dbReference>
<dbReference type="InterPro" id="IPR012337">
    <property type="entry name" value="RNaseH-like_sf"/>
</dbReference>
<reference evidence="8 9" key="1">
    <citation type="submission" date="2019-03" db="EMBL/GenBank/DDBJ databases">
        <title>Genomic Encyclopedia of Type Strains, Phase IV (KMG-IV): sequencing the most valuable type-strain genomes for metagenomic binning, comparative biology and taxonomic classification.</title>
        <authorList>
            <person name="Goeker M."/>
        </authorList>
    </citation>
    <scope>NUCLEOTIDE SEQUENCE [LARGE SCALE GENOMIC DNA]</scope>
    <source>
        <strain evidence="8 9">DSM 19610</strain>
    </source>
</reference>
<evidence type="ECO:0000256" key="5">
    <source>
        <dbReference type="ARBA" id="ARBA00022839"/>
    </source>
</evidence>
<dbReference type="Pfam" id="PF00570">
    <property type="entry name" value="HRDC"/>
    <property type="match status" value="1"/>
</dbReference>
<accession>A0A4R1HC68</accession>
<dbReference type="Gene3D" id="3.30.420.10">
    <property type="entry name" value="Ribonuclease H-like superfamily/Ribonuclease H"/>
    <property type="match status" value="1"/>
</dbReference>
<evidence type="ECO:0000256" key="6">
    <source>
        <dbReference type="HAMAP-Rule" id="MF_01899"/>
    </source>
</evidence>
<dbReference type="GO" id="GO:0000166">
    <property type="term" value="F:nucleotide binding"/>
    <property type="evidence" value="ECO:0007669"/>
    <property type="project" value="InterPro"/>
</dbReference>
<dbReference type="InterPro" id="IPR051086">
    <property type="entry name" value="RNase_D-like"/>
</dbReference>
<keyword evidence="4 6" id="KW-0378">Hydrolase</keyword>
<dbReference type="SMART" id="SM00341">
    <property type="entry name" value="HRDC"/>
    <property type="match status" value="1"/>
</dbReference>
<protein>
    <recommendedName>
        <fullName evidence="6">Ribonuclease D</fullName>
        <shortName evidence="6">RNase D</shortName>
        <ecNumber evidence="6">3.1.13.5</ecNumber>
    </recommendedName>
</protein>
<evidence type="ECO:0000256" key="2">
    <source>
        <dbReference type="ARBA" id="ARBA00022694"/>
    </source>
</evidence>
<dbReference type="GO" id="GO:0008408">
    <property type="term" value="F:3'-5' exonuclease activity"/>
    <property type="evidence" value="ECO:0007669"/>
    <property type="project" value="InterPro"/>
</dbReference>
<evidence type="ECO:0000259" key="7">
    <source>
        <dbReference type="PROSITE" id="PS50967"/>
    </source>
</evidence>
<dbReference type="GO" id="GO:0003676">
    <property type="term" value="F:nucleic acid binding"/>
    <property type="evidence" value="ECO:0007669"/>
    <property type="project" value="InterPro"/>
</dbReference>
<dbReference type="AlphaFoldDB" id="A0A4R1HC68"/>
<feature type="domain" description="HRDC" evidence="7">
    <location>
        <begin position="218"/>
        <end position="298"/>
    </location>
</feature>
<dbReference type="SUPFAM" id="SSF53098">
    <property type="entry name" value="Ribonuclease H-like"/>
    <property type="match status" value="1"/>
</dbReference>
<dbReference type="RefSeq" id="WP_132972023.1">
    <property type="nucleotide sequence ID" value="NZ_SMFX01000001.1"/>
</dbReference>
<dbReference type="InterPro" id="IPR036397">
    <property type="entry name" value="RNaseH_sf"/>
</dbReference>
<keyword evidence="5 6" id="KW-0269">Exonuclease</keyword>
<evidence type="ECO:0000313" key="9">
    <source>
        <dbReference type="Proteomes" id="UP000295707"/>
    </source>
</evidence>
<gene>
    <name evidence="6" type="primary">rnd</name>
    <name evidence="8" type="ORF">DFR30_1476</name>
</gene>
<evidence type="ECO:0000256" key="3">
    <source>
        <dbReference type="ARBA" id="ARBA00022722"/>
    </source>
</evidence>
<keyword evidence="2 6" id="KW-0819">tRNA processing</keyword>
<keyword evidence="1 6" id="KW-0963">Cytoplasm</keyword>
<evidence type="ECO:0000313" key="8">
    <source>
        <dbReference type="EMBL" id="TCK18201.1"/>
    </source>
</evidence>
<dbReference type="GO" id="GO:0042780">
    <property type="term" value="P:tRNA 3'-end processing"/>
    <property type="evidence" value="ECO:0007669"/>
    <property type="project" value="UniProtKB-UniRule"/>
</dbReference>
<comment type="function">
    <text evidence="6">Exonuclease involved in the 3' processing of various precursor tRNAs. Initiates hydrolysis at the 3'-terminus of an RNA molecule and releases 5'-mononucleotides.</text>
</comment>
<dbReference type="Gene3D" id="1.10.150.80">
    <property type="entry name" value="HRDC domain"/>
    <property type="match status" value="1"/>
</dbReference>
<dbReference type="SUPFAM" id="SSF47819">
    <property type="entry name" value="HRDC-like"/>
    <property type="match status" value="2"/>
</dbReference>
<name>A0A4R1HC68_9GAMM</name>
<comment type="cofactor">
    <cofactor evidence="6">
        <name>a divalent metal cation</name>
        <dbReference type="ChEBI" id="CHEBI:60240"/>
    </cofactor>
</comment>
<dbReference type="EC" id="3.1.13.5" evidence="6"/>
<dbReference type="EMBL" id="SMFX01000001">
    <property type="protein sequence ID" value="TCK18201.1"/>
    <property type="molecule type" value="Genomic_DNA"/>
</dbReference>
<dbReference type="InterPro" id="IPR044876">
    <property type="entry name" value="HRDC_dom_sf"/>
</dbReference>
<comment type="subcellular location">
    <subcellularLocation>
        <location evidence="6">Cytoplasm</location>
    </subcellularLocation>
</comment>
<dbReference type="CDD" id="cd06142">
    <property type="entry name" value="RNaseD_exo"/>
    <property type="match status" value="1"/>
</dbReference>
<dbReference type="GO" id="GO:0005737">
    <property type="term" value="C:cytoplasm"/>
    <property type="evidence" value="ECO:0007669"/>
    <property type="project" value="UniProtKB-SubCell"/>
</dbReference>
<dbReference type="Pfam" id="PF01612">
    <property type="entry name" value="DNA_pol_A_exo1"/>
    <property type="match status" value="1"/>
</dbReference>
<dbReference type="GO" id="GO:0033890">
    <property type="term" value="F:ribonuclease D activity"/>
    <property type="evidence" value="ECO:0007669"/>
    <property type="project" value="UniProtKB-UniRule"/>
</dbReference>
<dbReference type="PROSITE" id="PS50967">
    <property type="entry name" value="HRDC"/>
    <property type="match status" value="1"/>
</dbReference>
<comment type="catalytic activity">
    <reaction evidence="6">
        <text>Exonucleolytic cleavage that removes extra residues from the 3'-terminus of tRNA to produce 5'-mononucleotides.</text>
        <dbReference type="EC" id="3.1.13.5"/>
    </reaction>
</comment>
<proteinExistence type="inferred from homology"/>
<dbReference type="SMART" id="SM00474">
    <property type="entry name" value="35EXOc"/>
    <property type="match status" value="1"/>
</dbReference>
<dbReference type="Proteomes" id="UP000295707">
    <property type="component" value="Unassembled WGS sequence"/>
</dbReference>
<dbReference type="InterPro" id="IPR006292">
    <property type="entry name" value="RNase_D"/>
</dbReference>
<dbReference type="PANTHER" id="PTHR47649:SF1">
    <property type="entry name" value="RIBONUCLEASE D"/>
    <property type="match status" value="1"/>
</dbReference>
<dbReference type="InterPro" id="IPR010997">
    <property type="entry name" value="HRDC-like_sf"/>
</dbReference>
<dbReference type="PANTHER" id="PTHR47649">
    <property type="entry name" value="RIBONUCLEASE D"/>
    <property type="match status" value="1"/>
</dbReference>
<sequence length="397" mass="44845">MNDGERSHPVMEYIDTPEALREFCTALKGCEWLALDTEFIREKTYYPKLCLVQVGVPGRCACIDPLALESLEPLYDLMFDTSITKVLHACSQDQEIFANLAGKVPTPIFDTQLASPLLGFAEQIGYGNFIKEVLGVSLEKAHARADWSRRPLSGGQLEYAADDVRYLAEAYPLVRARLAEQGRLAWLDAEFSPYEQLERYQIDPPDAWKRIRGLEKLRPRALSVVQQLATWREQTAQEKDLPRNWVIKDEILIDIARLAPQKVDELSTIRGMPPKSVSRYGQQLIEQVALAADQPLQPLEARGRRERASAQEEALTDVLHAQLRLLADKHGINSTLIAGRKNLLALIRDEKTPLLSGWRREIAGEELLALRDGQRLVSVRNRHVVIEKVADNDEGNP</sequence>